<evidence type="ECO:0000313" key="3">
    <source>
        <dbReference type="Proteomes" id="UP000448943"/>
    </source>
</evidence>
<gene>
    <name evidence="2" type="ORF">ERL59_06740</name>
</gene>
<accession>A0A6N9PYQ1</accession>
<keyword evidence="3" id="KW-1185">Reference proteome</keyword>
<sequence length="84" mass="10326">MNKKEEQMEKWKLFLKEKYDENGNFKHEDDQRKWDEHREWSKSEEAQELYAQIRYEQEKKDGYKTIAWILGLTIIIIFIAGISK</sequence>
<dbReference type="AlphaFoldDB" id="A0A6N9PYQ1"/>
<name>A0A6N9PYQ1_9BACL</name>
<organism evidence="2 3">
    <name type="scientific">Chengkuizengella marina</name>
    <dbReference type="NCBI Taxonomy" id="2507566"/>
    <lineage>
        <taxon>Bacteria</taxon>
        <taxon>Bacillati</taxon>
        <taxon>Bacillota</taxon>
        <taxon>Bacilli</taxon>
        <taxon>Bacillales</taxon>
        <taxon>Paenibacillaceae</taxon>
        <taxon>Chengkuizengella</taxon>
    </lineage>
</organism>
<evidence type="ECO:0000313" key="2">
    <source>
        <dbReference type="EMBL" id="NBI28649.1"/>
    </source>
</evidence>
<comment type="caution">
    <text evidence="2">The sequence shown here is derived from an EMBL/GenBank/DDBJ whole genome shotgun (WGS) entry which is preliminary data.</text>
</comment>
<reference evidence="2 3" key="1">
    <citation type="submission" date="2019-01" db="EMBL/GenBank/DDBJ databases">
        <title>Chengkuizengella sp. nov., isolated from deep-sea sediment of East Pacific Ocean.</title>
        <authorList>
            <person name="Yang J."/>
            <person name="Lai Q."/>
            <person name="Shao Z."/>
        </authorList>
    </citation>
    <scope>NUCLEOTIDE SEQUENCE [LARGE SCALE GENOMIC DNA]</scope>
    <source>
        <strain evidence="2 3">YPA3-1-1</strain>
    </source>
</reference>
<dbReference type="RefSeq" id="WP_160645442.1">
    <property type="nucleotide sequence ID" value="NZ_SIJB01000016.1"/>
</dbReference>
<keyword evidence="1" id="KW-0472">Membrane</keyword>
<protein>
    <submittedName>
        <fullName evidence="2">Uncharacterized protein</fullName>
    </submittedName>
</protein>
<keyword evidence="1" id="KW-0812">Transmembrane</keyword>
<keyword evidence="1" id="KW-1133">Transmembrane helix</keyword>
<evidence type="ECO:0000256" key="1">
    <source>
        <dbReference type="SAM" id="Phobius"/>
    </source>
</evidence>
<dbReference type="Proteomes" id="UP000448943">
    <property type="component" value="Unassembled WGS sequence"/>
</dbReference>
<feature type="transmembrane region" description="Helical" evidence="1">
    <location>
        <begin position="65"/>
        <end position="83"/>
    </location>
</feature>
<dbReference type="EMBL" id="SIJB01000016">
    <property type="protein sequence ID" value="NBI28649.1"/>
    <property type="molecule type" value="Genomic_DNA"/>
</dbReference>
<proteinExistence type="predicted"/>